<dbReference type="Proteomes" id="UP000429595">
    <property type="component" value="Unassembled WGS sequence"/>
</dbReference>
<dbReference type="PANTHER" id="PTHR42709:SF9">
    <property type="entry name" value="ALKALINE PHOSPHATASE LIKE PROTEIN"/>
    <property type="match status" value="1"/>
</dbReference>
<evidence type="ECO:0000259" key="3">
    <source>
        <dbReference type="Pfam" id="PF09335"/>
    </source>
</evidence>
<sequence>MDIESISVEDLYETFGYAGLLVYGWIGFAGLPLPNELIVMTNGYMASRGLFQPSLAFLCTYISIVTVLYVSFTVGRLMSNIYSRPLKNKQFQQSQEKLLKYGKKALALSVFIPGFRLLIPCAAGYSQFNYSDLVKYSLIPNFIWTSFYFTAGFFFFERLQPEEWQASFFMIGAAIVLCFLLFRLLFKKVKMRQYE</sequence>
<dbReference type="GO" id="GO:0005886">
    <property type="term" value="C:plasma membrane"/>
    <property type="evidence" value="ECO:0007669"/>
    <property type="project" value="TreeGrafter"/>
</dbReference>
<keyword evidence="5" id="KW-1185">Reference proteome</keyword>
<feature type="transmembrane region" description="Helical" evidence="2">
    <location>
        <begin position="168"/>
        <end position="186"/>
    </location>
</feature>
<evidence type="ECO:0000256" key="1">
    <source>
        <dbReference type="ARBA" id="ARBA00010792"/>
    </source>
</evidence>
<feature type="transmembrane region" description="Helical" evidence="2">
    <location>
        <begin position="15"/>
        <end position="34"/>
    </location>
</feature>
<organism evidence="4 5">
    <name type="scientific">Bacillus aerolatus</name>
    <dbReference type="NCBI Taxonomy" id="2653354"/>
    <lineage>
        <taxon>Bacteria</taxon>
        <taxon>Bacillati</taxon>
        <taxon>Bacillota</taxon>
        <taxon>Bacilli</taxon>
        <taxon>Bacillales</taxon>
        <taxon>Bacillaceae</taxon>
        <taxon>Bacillus</taxon>
    </lineage>
</organism>
<dbReference type="InterPro" id="IPR032816">
    <property type="entry name" value="VTT_dom"/>
</dbReference>
<keyword evidence="2" id="KW-1133">Transmembrane helix</keyword>
<accession>A0A6I1FXG5</accession>
<evidence type="ECO:0000256" key="2">
    <source>
        <dbReference type="SAM" id="Phobius"/>
    </source>
</evidence>
<evidence type="ECO:0000313" key="4">
    <source>
        <dbReference type="EMBL" id="KAB7707848.1"/>
    </source>
</evidence>
<feature type="transmembrane region" description="Helical" evidence="2">
    <location>
        <begin position="105"/>
        <end position="126"/>
    </location>
</feature>
<keyword evidence="2" id="KW-0472">Membrane</keyword>
<comment type="caution">
    <text evidence="4">The sequence shown here is derived from an EMBL/GenBank/DDBJ whole genome shotgun (WGS) entry which is preliminary data.</text>
</comment>
<dbReference type="Pfam" id="PF09335">
    <property type="entry name" value="VTT_dom"/>
    <property type="match status" value="1"/>
</dbReference>
<reference evidence="4 5" key="1">
    <citation type="submission" date="2019-10" db="EMBL/GenBank/DDBJ databases">
        <title>Bacillus aerolatum sp. nov., isolated from bioaerosol of sport playgrounds.</title>
        <authorList>
            <person name="Chen P."/>
            <person name="Zhang G."/>
        </authorList>
    </citation>
    <scope>NUCLEOTIDE SEQUENCE [LARGE SCALE GENOMIC DNA]</scope>
    <source>
        <strain evidence="4 5">CX253</strain>
    </source>
</reference>
<dbReference type="AlphaFoldDB" id="A0A6I1FXG5"/>
<feature type="domain" description="VTT" evidence="3">
    <location>
        <begin position="33"/>
        <end position="152"/>
    </location>
</feature>
<dbReference type="RefSeq" id="WP_152149835.1">
    <property type="nucleotide sequence ID" value="NZ_WEIO01000002.1"/>
</dbReference>
<protein>
    <recommendedName>
        <fullName evidence="3">VTT domain-containing protein</fullName>
    </recommendedName>
</protein>
<comment type="similarity">
    <text evidence="1">Belongs to the DedA family.</text>
</comment>
<dbReference type="EMBL" id="WEIO01000002">
    <property type="protein sequence ID" value="KAB7707848.1"/>
    <property type="molecule type" value="Genomic_DNA"/>
</dbReference>
<dbReference type="InterPro" id="IPR051311">
    <property type="entry name" value="DedA_domain"/>
</dbReference>
<keyword evidence="2" id="KW-0812">Transmembrane</keyword>
<proteinExistence type="inferred from homology"/>
<gene>
    <name evidence="4" type="ORF">F9802_03815</name>
</gene>
<dbReference type="PANTHER" id="PTHR42709">
    <property type="entry name" value="ALKALINE PHOSPHATASE LIKE PROTEIN"/>
    <property type="match status" value="1"/>
</dbReference>
<name>A0A6I1FXG5_9BACI</name>
<feature type="transmembrane region" description="Helical" evidence="2">
    <location>
        <begin position="55"/>
        <end position="78"/>
    </location>
</feature>
<evidence type="ECO:0000313" key="5">
    <source>
        <dbReference type="Proteomes" id="UP000429595"/>
    </source>
</evidence>